<feature type="transmembrane region" description="Helical" evidence="1">
    <location>
        <begin position="199"/>
        <end position="225"/>
    </location>
</feature>
<gene>
    <name evidence="2" type="ORF">PBOR_20590</name>
</gene>
<keyword evidence="1" id="KW-0812">Transmembrane</keyword>
<accession>A0A089MRE6</accession>
<reference evidence="2" key="1">
    <citation type="submission" date="2014-08" db="EMBL/GenBank/DDBJ databases">
        <title>Comparative genomics of the Paenibacillus odorifer group.</title>
        <authorList>
            <person name="den Bakker H.C."/>
            <person name="Tsai Y.-C.Y.-C."/>
            <person name="Martin N."/>
            <person name="Korlach J."/>
            <person name="Wiedmann M."/>
        </authorList>
    </citation>
    <scope>NUCLEOTIDE SEQUENCE [LARGE SCALE GENOMIC DNA]</scope>
    <source>
        <strain evidence="2">DSM 13188</strain>
    </source>
</reference>
<dbReference type="EMBL" id="CP009285">
    <property type="protein sequence ID" value="AIQ59064.1"/>
    <property type="molecule type" value="Genomic_DNA"/>
</dbReference>
<dbReference type="HOGENOM" id="CLU_099775_1_0_9"/>
<protein>
    <submittedName>
        <fullName evidence="2">Uncharacterized protein</fullName>
    </submittedName>
</protein>
<dbReference type="OrthoDB" id="1936187at2"/>
<feature type="transmembrane region" description="Helical" evidence="1">
    <location>
        <begin position="121"/>
        <end position="143"/>
    </location>
</feature>
<dbReference type="Proteomes" id="UP000029518">
    <property type="component" value="Chromosome"/>
</dbReference>
<feature type="transmembrane region" description="Helical" evidence="1">
    <location>
        <begin position="41"/>
        <end position="63"/>
    </location>
</feature>
<evidence type="ECO:0000313" key="2">
    <source>
        <dbReference type="EMBL" id="AIQ59064.1"/>
    </source>
</evidence>
<evidence type="ECO:0000313" key="3">
    <source>
        <dbReference type="Proteomes" id="UP000029518"/>
    </source>
</evidence>
<evidence type="ECO:0000256" key="1">
    <source>
        <dbReference type="SAM" id="Phobius"/>
    </source>
</evidence>
<dbReference type="AlphaFoldDB" id="A0A089MRE6"/>
<dbReference type="RefSeq" id="WP_042214600.1">
    <property type="nucleotide sequence ID" value="NZ_CP009285.1"/>
</dbReference>
<dbReference type="KEGG" id="pbd:PBOR_20590"/>
<sequence>MKALIGYFLHSYSVSQRYFGPVAGIIIAVLILYSYKPNPVMNSYSATAVFLFVACAWLGLSFLNHEHAVQKQVAIVQLRSARRYSIGGILTLVLLTLLLDLFIVIYPVVTGSFNEPAGLGRILLAFTGHALLGVLGIAISLYLQSSWVSRTSYAAGLMLITIILSVSAGKVAELVPGPIVPVLLPPVYPVMDAMMNADALPLSSLLGAYAHVLVYIILLTGFYIYRSGRMDYNKTI</sequence>
<keyword evidence="3" id="KW-1185">Reference proteome</keyword>
<keyword evidence="1" id="KW-1133">Transmembrane helix</keyword>
<feature type="transmembrane region" description="Helical" evidence="1">
    <location>
        <begin position="18"/>
        <end position="35"/>
    </location>
</feature>
<feature type="transmembrane region" description="Helical" evidence="1">
    <location>
        <begin position="155"/>
        <end position="179"/>
    </location>
</feature>
<organism evidence="2 3">
    <name type="scientific">Paenibacillus borealis</name>
    <dbReference type="NCBI Taxonomy" id="160799"/>
    <lineage>
        <taxon>Bacteria</taxon>
        <taxon>Bacillati</taxon>
        <taxon>Bacillota</taxon>
        <taxon>Bacilli</taxon>
        <taxon>Bacillales</taxon>
        <taxon>Paenibacillaceae</taxon>
        <taxon>Paenibacillus</taxon>
    </lineage>
</organism>
<proteinExistence type="predicted"/>
<keyword evidence="1" id="KW-0472">Membrane</keyword>
<feature type="transmembrane region" description="Helical" evidence="1">
    <location>
        <begin position="84"/>
        <end position="109"/>
    </location>
</feature>
<name>A0A089MRE6_PAEBO</name>